<proteinExistence type="predicted"/>
<evidence type="ECO:0000313" key="2">
    <source>
        <dbReference type="EMBL" id="MFC0595842.1"/>
    </source>
</evidence>
<comment type="caution">
    <text evidence="2">The sequence shown here is derived from an EMBL/GenBank/DDBJ whole genome shotgun (WGS) entry which is preliminary data.</text>
</comment>
<sequence>MIRHRFSAEDFHKMAEAGILGEDDRVELIRGEVVELSPIGKRHAYVVNALVDLLSSLAGRAVLSVQNPLVLSPDTEVYPDLVLLKPPRNQYRDRLPEGKDALLVVEVAETSLRYDLEVKLPLYAKAGIPEVWVVDLEGKRVLVHRKPEGGAYREVETLGPGARLSFLGVEIPAEELL</sequence>
<organism evidence="2 3">
    <name type="scientific">Thermus composti</name>
    <dbReference type="NCBI Taxonomy" id="532059"/>
    <lineage>
        <taxon>Bacteria</taxon>
        <taxon>Thermotogati</taxon>
        <taxon>Deinococcota</taxon>
        <taxon>Deinococci</taxon>
        <taxon>Thermales</taxon>
        <taxon>Thermaceae</taxon>
        <taxon>Thermus</taxon>
    </lineage>
</organism>
<evidence type="ECO:0000259" key="1">
    <source>
        <dbReference type="Pfam" id="PF05685"/>
    </source>
</evidence>
<dbReference type="SUPFAM" id="SSF52980">
    <property type="entry name" value="Restriction endonuclease-like"/>
    <property type="match status" value="1"/>
</dbReference>
<dbReference type="InterPro" id="IPR008538">
    <property type="entry name" value="Uma2"/>
</dbReference>
<dbReference type="InterPro" id="IPR012296">
    <property type="entry name" value="Nuclease_put_TT1808"/>
</dbReference>
<dbReference type="CDD" id="cd06260">
    <property type="entry name" value="DUF820-like"/>
    <property type="match status" value="1"/>
</dbReference>
<feature type="domain" description="Putative restriction endonuclease" evidence="1">
    <location>
        <begin position="9"/>
        <end position="165"/>
    </location>
</feature>
<dbReference type="Gene3D" id="3.90.1570.10">
    <property type="entry name" value="tt1808, chain A"/>
    <property type="match status" value="1"/>
</dbReference>
<dbReference type="PANTHER" id="PTHR35400">
    <property type="entry name" value="SLR1083 PROTEIN"/>
    <property type="match status" value="1"/>
</dbReference>
<dbReference type="EMBL" id="JBHLTW010000027">
    <property type="protein sequence ID" value="MFC0595842.1"/>
    <property type="molecule type" value="Genomic_DNA"/>
</dbReference>
<dbReference type="GO" id="GO:0004519">
    <property type="term" value="F:endonuclease activity"/>
    <property type="evidence" value="ECO:0007669"/>
    <property type="project" value="UniProtKB-KW"/>
</dbReference>
<protein>
    <submittedName>
        <fullName evidence="2">Uma2 family endonuclease</fullName>
    </submittedName>
</protein>
<dbReference type="RefSeq" id="WP_188846612.1">
    <property type="nucleotide sequence ID" value="NZ_BMPJ01000007.1"/>
</dbReference>
<dbReference type="Proteomes" id="UP001589830">
    <property type="component" value="Unassembled WGS sequence"/>
</dbReference>
<gene>
    <name evidence="2" type="ORF">ACFFFP_06630</name>
</gene>
<dbReference type="InterPro" id="IPR011335">
    <property type="entry name" value="Restrct_endonuc-II-like"/>
</dbReference>
<dbReference type="Pfam" id="PF05685">
    <property type="entry name" value="Uma2"/>
    <property type="match status" value="1"/>
</dbReference>
<accession>A0ABV6Q2N4</accession>
<evidence type="ECO:0000313" key="3">
    <source>
        <dbReference type="Proteomes" id="UP001589830"/>
    </source>
</evidence>
<keyword evidence="2" id="KW-0255">Endonuclease</keyword>
<keyword evidence="2" id="KW-0540">Nuclease</keyword>
<keyword evidence="2" id="KW-0378">Hydrolase</keyword>
<keyword evidence="3" id="KW-1185">Reference proteome</keyword>
<name>A0ABV6Q2N4_9DEIN</name>
<dbReference type="PANTHER" id="PTHR35400:SF1">
    <property type="entry name" value="SLR1083 PROTEIN"/>
    <property type="match status" value="1"/>
</dbReference>
<reference evidence="2 3" key="1">
    <citation type="submission" date="2024-09" db="EMBL/GenBank/DDBJ databases">
        <authorList>
            <person name="Sun Q."/>
            <person name="Mori K."/>
        </authorList>
    </citation>
    <scope>NUCLEOTIDE SEQUENCE [LARGE SCALE GENOMIC DNA]</scope>
    <source>
        <strain evidence="2 3">NCAIM B.02340</strain>
    </source>
</reference>